<dbReference type="Proteomes" id="UP000253437">
    <property type="component" value="Unassembled WGS sequence"/>
</dbReference>
<name>A0A8B3DD98_VIBHA</name>
<gene>
    <name evidence="1" type="ORF">DS957_028525</name>
</gene>
<protein>
    <submittedName>
        <fullName evidence="1">Uncharacterized protein</fullName>
    </submittedName>
</protein>
<dbReference type="EMBL" id="QOUW02000274">
    <property type="protein sequence ID" value="RIV98843.1"/>
    <property type="molecule type" value="Genomic_DNA"/>
</dbReference>
<proteinExistence type="predicted"/>
<dbReference type="AlphaFoldDB" id="A0A8B3DD98"/>
<sequence length="72" mass="8540">MKKEPGRNETKKFELDYFEKGMYYPSKHHVQTLSQKLKPCDELQTYTNDDLHTGNRLATFVMSIDLDRLQES</sequence>
<organism evidence="1 2">
    <name type="scientific">Vibrio harveyi</name>
    <name type="common">Beneckea harveyi</name>
    <dbReference type="NCBI Taxonomy" id="669"/>
    <lineage>
        <taxon>Bacteria</taxon>
        <taxon>Pseudomonadati</taxon>
        <taxon>Pseudomonadota</taxon>
        <taxon>Gammaproteobacteria</taxon>
        <taxon>Vibrionales</taxon>
        <taxon>Vibrionaceae</taxon>
        <taxon>Vibrio</taxon>
    </lineage>
</organism>
<accession>A0A8B3DD98</accession>
<comment type="caution">
    <text evidence="1">The sequence shown here is derived from an EMBL/GenBank/DDBJ whole genome shotgun (WGS) entry which is preliminary data.</text>
</comment>
<evidence type="ECO:0000313" key="1">
    <source>
        <dbReference type="EMBL" id="RIV98843.1"/>
    </source>
</evidence>
<evidence type="ECO:0000313" key="2">
    <source>
        <dbReference type="Proteomes" id="UP000253437"/>
    </source>
</evidence>
<reference evidence="1 2" key="1">
    <citation type="submission" date="2018-08" db="EMBL/GenBank/DDBJ databases">
        <title>Vibrio harveyi strains pathogenic to white snook Centropomus viridis Lockington (1877) and potential probiotic bacteria.</title>
        <authorList>
            <person name="Soto-Rodriguez S."/>
            <person name="Gomez-Gil B."/>
            <person name="Lozano-Olvera R."/>
        </authorList>
    </citation>
    <scope>NUCLEOTIDE SEQUENCE [LARGE SCALE GENOMIC DNA]</scope>
    <source>
        <strain evidence="1 2">CAIM 1508</strain>
    </source>
</reference>